<dbReference type="OrthoDB" id="194358at2759"/>
<proteinExistence type="predicted"/>
<organism evidence="2 3">
    <name type="scientific">Polychaeton citri CBS 116435</name>
    <dbReference type="NCBI Taxonomy" id="1314669"/>
    <lineage>
        <taxon>Eukaryota</taxon>
        <taxon>Fungi</taxon>
        <taxon>Dikarya</taxon>
        <taxon>Ascomycota</taxon>
        <taxon>Pezizomycotina</taxon>
        <taxon>Dothideomycetes</taxon>
        <taxon>Dothideomycetidae</taxon>
        <taxon>Capnodiales</taxon>
        <taxon>Capnodiaceae</taxon>
        <taxon>Polychaeton</taxon>
    </lineage>
</organism>
<protein>
    <submittedName>
        <fullName evidence="2">HET-domain-containing protein</fullName>
    </submittedName>
</protein>
<dbReference type="AlphaFoldDB" id="A0A9P4UTB6"/>
<dbReference type="EMBL" id="MU003766">
    <property type="protein sequence ID" value="KAF2725939.1"/>
    <property type="molecule type" value="Genomic_DNA"/>
</dbReference>
<keyword evidence="3" id="KW-1185">Reference proteome</keyword>
<comment type="caution">
    <text evidence="2">The sequence shown here is derived from an EMBL/GenBank/DDBJ whole genome shotgun (WGS) entry which is preliminary data.</text>
</comment>
<accession>A0A9P4UTB6</accession>
<feature type="domain" description="Heterokaryon incompatibility" evidence="1">
    <location>
        <begin position="56"/>
        <end position="251"/>
    </location>
</feature>
<dbReference type="Proteomes" id="UP000799441">
    <property type="component" value="Unassembled WGS sequence"/>
</dbReference>
<dbReference type="Pfam" id="PF06985">
    <property type="entry name" value="HET"/>
    <property type="match status" value="1"/>
</dbReference>
<name>A0A9P4UTB6_9PEZI</name>
<dbReference type="PANTHER" id="PTHR24148:SF64">
    <property type="entry name" value="HETEROKARYON INCOMPATIBILITY DOMAIN-CONTAINING PROTEIN"/>
    <property type="match status" value="1"/>
</dbReference>
<dbReference type="InterPro" id="IPR010730">
    <property type="entry name" value="HET"/>
</dbReference>
<dbReference type="PANTHER" id="PTHR24148">
    <property type="entry name" value="ANKYRIN REPEAT DOMAIN-CONTAINING PROTEIN 39 HOMOLOG-RELATED"/>
    <property type="match status" value="1"/>
</dbReference>
<evidence type="ECO:0000259" key="1">
    <source>
        <dbReference type="Pfam" id="PF06985"/>
    </source>
</evidence>
<evidence type="ECO:0000313" key="2">
    <source>
        <dbReference type="EMBL" id="KAF2725939.1"/>
    </source>
</evidence>
<sequence>MSRDLDREFHHQRLAEADSEFRLLRIQLSASAKSSLHSFEPCCELTTWRLNERPKYAAASYTWGASKDTALIRLNGRPFLVGITCYDLLKQAVQHGITGYLWVDAICINQDDDEEKSDQVAMMGDIYRNAENVYVFSGAHADDSPRLFDLASRYARYVDNVLQETQSSGALGPILQDLQTQGLVLDLHMFYPGSKAKANSISRRDRGPLFAALKTRAFFDDLTETDVQMSLLALYDFSERRYFSRLWIVQEILLGQTVVLLCGDSSVDFEDFVDFVEKLETHEREANIEVPYGGKSQHLDFLIGMSTRLTGLGKSLHELTDSVSTFHCFDARDRIYGVLGMVDWQGYEPIKPDYKKSALDLALQTISYMCPLGELACTSDMTHTDVDNWPIMSATQIATALGLQSDNAAIRDLLKSRRCAAVDRSCPAVYDRPSNTKPRIQVDADGYCKLFKSSCPGADFEACLFKHKSLSDKLEVTELPPGYEWAGPQMTEDICFRTVYAADGLCAKVPIQGRVGDLLLSFHMSAIDIGLVVRGPVDEDGLYRIVGQAVFEHAATLCLGRDSCSCSLGPEMHATEEERVAVYFDPEDLLLFVCQSLSENQDPSLNLLDWKGYLTAEKISQSHYTQVGEIIEDERLTPLRLATPVVRNDEEWSSFAQLTRRKEINDAASRQRKDLLEALRRWAQ</sequence>
<reference evidence="2" key="1">
    <citation type="journal article" date="2020" name="Stud. Mycol.">
        <title>101 Dothideomycetes genomes: a test case for predicting lifestyles and emergence of pathogens.</title>
        <authorList>
            <person name="Haridas S."/>
            <person name="Albert R."/>
            <person name="Binder M."/>
            <person name="Bloem J."/>
            <person name="Labutti K."/>
            <person name="Salamov A."/>
            <person name="Andreopoulos B."/>
            <person name="Baker S."/>
            <person name="Barry K."/>
            <person name="Bills G."/>
            <person name="Bluhm B."/>
            <person name="Cannon C."/>
            <person name="Castanera R."/>
            <person name="Culley D."/>
            <person name="Daum C."/>
            <person name="Ezra D."/>
            <person name="Gonzalez J."/>
            <person name="Henrissat B."/>
            <person name="Kuo A."/>
            <person name="Liang C."/>
            <person name="Lipzen A."/>
            <person name="Lutzoni F."/>
            <person name="Magnuson J."/>
            <person name="Mondo S."/>
            <person name="Nolan M."/>
            <person name="Ohm R."/>
            <person name="Pangilinan J."/>
            <person name="Park H.-J."/>
            <person name="Ramirez L."/>
            <person name="Alfaro M."/>
            <person name="Sun H."/>
            <person name="Tritt A."/>
            <person name="Yoshinaga Y."/>
            <person name="Zwiers L.-H."/>
            <person name="Turgeon B."/>
            <person name="Goodwin S."/>
            <person name="Spatafora J."/>
            <person name="Crous P."/>
            <person name="Grigoriev I."/>
        </authorList>
    </citation>
    <scope>NUCLEOTIDE SEQUENCE</scope>
    <source>
        <strain evidence="2">CBS 116435</strain>
    </source>
</reference>
<gene>
    <name evidence="2" type="ORF">K431DRAFT_280671</name>
</gene>
<dbReference type="InterPro" id="IPR052895">
    <property type="entry name" value="HetReg/Transcr_Mod"/>
</dbReference>
<evidence type="ECO:0000313" key="3">
    <source>
        <dbReference type="Proteomes" id="UP000799441"/>
    </source>
</evidence>